<keyword evidence="3" id="KW-1185">Reference proteome</keyword>
<feature type="signal peptide" evidence="1">
    <location>
        <begin position="1"/>
        <end position="32"/>
    </location>
</feature>
<proteinExistence type="predicted"/>
<sequence>MTLLSSVRSTPAAVLVSAAALLALTLSGCAAAEPTTDDAAVGESESTEIDYAAIDDDSLFVLASYPVDGDELIGDAPDDQLAVWERFNELFPADLHPEITMFVAIDADQSGGTDGAMQRNGLSPDETYLALDTSGSVSPDVLDRTMIHEFAHLITLRDEQIPKDESSVASCPVYAEVDGCPADDSYLYAYFMEFWPDYTIDDFDAETEEDKEERYTPDEFVTDYAATIPTEDAAEVFAEWVLADELPTGDSIVDEKLRFFEDYPELVELRDTIREGLFS</sequence>
<evidence type="ECO:0000256" key="1">
    <source>
        <dbReference type="SAM" id="SignalP"/>
    </source>
</evidence>
<organism evidence="2 3">
    <name type="scientific">Salinibacterium amurskyense</name>
    <dbReference type="NCBI Taxonomy" id="205941"/>
    <lineage>
        <taxon>Bacteria</taxon>
        <taxon>Bacillati</taxon>
        <taxon>Actinomycetota</taxon>
        <taxon>Actinomycetes</taxon>
        <taxon>Micrococcales</taxon>
        <taxon>Microbacteriaceae</taxon>
        <taxon>Salinibacterium</taxon>
    </lineage>
</organism>
<dbReference type="AlphaFoldDB" id="A0A2M9D861"/>
<evidence type="ECO:0000313" key="2">
    <source>
        <dbReference type="EMBL" id="PJJ81852.1"/>
    </source>
</evidence>
<protein>
    <recommendedName>
        <fullName evidence="4">Basic secretory peptidase family protein</fullName>
    </recommendedName>
</protein>
<evidence type="ECO:0008006" key="4">
    <source>
        <dbReference type="Google" id="ProtNLM"/>
    </source>
</evidence>
<evidence type="ECO:0000313" key="3">
    <source>
        <dbReference type="Proteomes" id="UP000231742"/>
    </source>
</evidence>
<gene>
    <name evidence="2" type="ORF">CLV85_1035</name>
</gene>
<accession>A0A2M9D861</accession>
<comment type="caution">
    <text evidence="2">The sequence shown here is derived from an EMBL/GenBank/DDBJ whole genome shotgun (WGS) entry which is preliminary data.</text>
</comment>
<dbReference type="Proteomes" id="UP000231742">
    <property type="component" value="Unassembled WGS sequence"/>
</dbReference>
<keyword evidence="1" id="KW-0732">Signal</keyword>
<name>A0A2M9D861_9MICO</name>
<dbReference type="OrthoDB" id="5115706at2"/>
<feature type="chain" id="PRO_5014663860" description="Basic secretory peptidase family protein" evidence="1">
    <location>
        <begin position="33"/>
        <end position="279"/>
    </location>
</feature>
<reference evidence="2 3" key="1">
    <citation type="submission" date="2017-11" db="EMBL/GenBank/DDBJ databases">
        <title>Genomic Encyclopedia of Archaeal and Bacterial Type Strains, Phase II (KMG-II): From Individual Species to Whole Genera.</title>
        <authorList>
            <person name="Goeker M."/>
        </authorList>
    </citation>
    <scope>NUCLEOTIDE SEQUENCE [LARGE SCALE GENOMIC DNA]</scope>
    <source>
        <strain evidence="2 3">DSM 16400</strain>
    </source>
</reference>
<dbReference type="EMBL" id="PGFH01000001">
    <property type="protein sequence ID" value="PJJ81852.1"/>
    <property type="molecule type" value="Genomic_DNA"/>
</dbReference>
<dbReference type="RefSeq" id="WP_100388503.1">
    <property type="nucleotide sequence ID" value="NZ_BMZU01000001.1"/>
</dbReference>